<dbReference type="AlphaFoldDB" id="A0A7Y0LEC9"/>
<evidence type="ECO:0000313" key="2">
    <source>
        <dbReference type="Proteomes" id="UP000568664"/>
    </source>
</evidence>
<dbReference type="SUPFAM" id="SSF48371">
    <property type="entry name" value="ARM repeat"/>
    <property type="match status" value="1"/>
</dbReference>
<accession>A0A7Y0LEC9</accession>
<dbReference type="Pfam" id="PF08713">
    <property type="entry name" value="DNA_alkylation"/>
    <property type="match status" value="1"/>
</dbReference>
<name>A0A7Y0LEC9_9GAMM</name>
<protein>
    <recommendedName>
        <fullName evidence="3">DNA alkylation repair protein</fullName>
    </recommendedName>
</protein>
<gene>
    <name evidence="1" type="ORF">HII17_14115</name>
</gene>
<sequence length="232" mass="26000">MNISDVFTLLESNQNDRGIKHWQAMGSTGGLSSYGIGLTVLRKLAKKIGRDHQLAQALWQTDCYDAKVIGLLIDEPKAMTEAQVEAQVEDINIGMLTHIFSSCDATLPKAPFAFELANKWLDSENESRKRSAYGLIYEFSKSKSKKYSDEFFEQCLTRIDNEILTQSTWVKMSMAGAIMGIGKRTKALNQHALKIANKVGPIDFNEKDGKCDPFDVAKHLTSDYVKQKLVIK</sequence>
<dbReference type="PANTHER" id="PTHR41291:SF1">
    <property type="entry name" value="DNA ALKYLATION REPAIR PROTEIN"/>
    <property type="match status" value="1"/>
</dbReference>
<dbReference type="Gene3D" id="1.25.10.90">
    <property type="match status" value="1"/>
</dbReference>
<reference evidence="1 2" key="1">
    <citation type="submission" date="2020-04" db="EMBL/GenBank/DDBJ databases">
        <title>Thalassotalea sp. M1531, isolated from the surface of marine red alga.</title>
        <authorList>
            <person name="Pang L."/>
            <person name="Lu D.-C."/>
        </authorList>
    </citation>
    <scope>NUCLEOTIDE SEQUENCE [LARGE SCALE GENOMIC DNA]</scope>
    <source>
        <strain evidence="1 2">M1531</strain>
    </source>
</reference>
<organism evidence="1 2">
    <name type="scientific">Thalassotalea algicola</name>
    <dbReference type="NCBI Taxonomy" id="2716224"/>
    <lineage>
        <taxon>Bacteria</taxon>
        <taxon>Pseudomonadati</taxon>
        <taxon>Pseudomonadota</taxon>
        <taxon>Gammaproteobacteria</taxon>
        <taxon>Alteromonadales</taxon>
        <taxon>Colwelliaceae</taxon>
        <taxon>Thalassotalea</taxon>
    </lineage>
</organism>
<evidence type="ECO:0000313" key="1">
    <source>
        <dbReference type="EMBL" id="NMP32693.1"/>
    </source>
</evidence>
<evidence type="ECO:0008006" key="3">
    <source>
        <dbReference type="Google" id="ProtNLM"/>
    </source>
</evidence>
<dbReference type="InterPro" id="IPR016024">
    <property type="entry name" value="ARM-type_fold"/>
</dbReference>
<dbReference type="Proteomes" id="UP000568664">
    <property type="component" value="Unassembled WGS sequence"/>
</dbReference>
<dbReference type="RefSeq" id="WP_169075995.1">
    <property type="nucleotide sequence ID" value="NZ_JABBXH010000004.1"/>
</dbReference>
<proteinExistence type="predicted"/>
<comment type="caution">
    <text evidence="1">The sequence shown here is derived from an EMBL/GenBank/DDBJ whole genome shotgun (WGS) entry which is preliminary data.</text>
</comment>
<dbReference type="PANTHER" id="PTHR41291">
    <property type="entry name" value="DNA ALKYLATION REPAIR PROTEIN"/>
    <property type="match status" value="1"/>
</dbReference>
<dbReference type="InterPro" id="IPR014825">
    <property type="entry name" value="DNA_alkylation"/>
</dbReference>
<keyword evidence="2" id="KW-1185">Reference proteome</keyword>
<dbReference type="EMBL" id="JABBXH010000004">
    <property type="protein sequence ID" value="NMP32693.1"/>
    <property type="molecule type" value="Genomic_DNA"/>
</dbReference>